<feature type="compositionally biased region" description="Basic residues" evidence="1">
    <location>
        <begin position="608"/>
        <end position="622"/>
    </location>
</feature>
<feature type="compositionally biased region" description="Basic and acidic residues" evidence="1">
    <location>
        <begin position="623"/>
        <end position="645"/>
    </location>
</feature>
<feature type="region of interest" description="Disordered" evidence="1">
    <location>
        <begin position="56"/>
        <end position="136"/>
    </location>
</feature>
<feature type="region of interest" description="Disordered" evidence="1">
    <location>
        <begin position="548"/>
        <end position="659"/>
    </location>
</feature>
<keyword evidence="3" id="KW-1185">Reference proteome</keyword>
<feature type="region of interest" description="Disordered" evidence="1">
    <location>
        <begin position="446"/>
        <end position="481"/>
    </location>
</feature>
<feature type="compositionally biased region" description="Polar residues" evidence="1">
    <location>
        <begin position="467"/>
        <end position="480"/>
    </location>
</feature>
<sequence>MLDMLTSDAASKHGHEYSPPPASSAAHGSYFSQSPLSILTSVLRKPAVPVAPVAPAHAPVNSASKPVPDPDTTAQPQHGTPMSPQPEAPTVPTPLSRPNSSSSIASADEKPKKRAPRPKTTYNLAQPPPVTGPRQKLHLRPKVLLQLHQVIASRRPKPVYEVIPFSLLAPRSTRRLARTFNTRERLGPNDLLVVKTEEYDSRDEDDKSDDERWGSREVIGIICPGKKDDKGVSIRTEICMDDGSSWEVTRMPNGGYEFSHVEEHGLLLKRRWVPKTIVHSRRVSTTSGTPQPSPGLPVEDKRFNFSTISSTSRRHPVIANLSRFCIDVLDSYTMPSANSPPTPGYPGSPVATPLATPSTFDAGYFVEREERPPIKTDDALRAFVLVSGIWVAFSENWSAVYTWSKTAFPSPLATASSSRPSAPNRAMSISGTQILNRHASFATFSASPASTKTSPVSTPVKTRSRRSNSTGNAEITTKTGSMRKRFGLGFEEPLPETEEERQSKRSMELLRIKELSLPSSVVASQANSPISATTPVSTPGYVQIIEPQRGESRSPSPFSPVFTPRPAKTQSAYNPITTTGLWDSGVAEGSGLKSRPTSWAAVNEKKEKAKKKEQRSKSKEKRKGSDKNKEPEFEKVGKKRTEGLRQRVRGLFRREKNVA</sequence>
<comment type="caution">
    <text evidence="2">The sequence shown here is derived from an EMBL/GenBank/DDBJ whole genome shotgun (WGS) entry which is preliminary data.</text>
</comment>
<dbReference type="Proteomes" id="UP000193144">
    <property type="component" value="Unassembled WGS sequence"/>
</dbReference>
<feature type="compositionally biased region" description="Low complexity" evidence="1">
    <location>
        <begin position="446"/>
        <end position="461"/>
    </location>
</feature>
<evidence type="ECO:0000256" key="1">
    <source>
        <dbReference type="SAM" id="MobiDB-lite"/>
    </source>
</evidence>
<dbReference type="EMBL" id="MCFA01000045">
    <property type="protein sequence ID" value="ORY13091.1"/>
    <property type="molecule type" value="Genomic_DNA"/>
</dbReference>
<feature type="compositionally biased region" description="Pro residues" evidence="1">
    <location>
        <begin position="83"/>
        <end position="92"/>
    </location>
</feature>
<name>A0A1Y1ZS65_9PLEO</name>
<reference evidence="2 3" key="1">
    <citation type="submission" date="2016-07" db="EMBL/GenBank/DDBJ databases">
        <title>Pervasive Adenine N6-methylation of Active Genes in Fungi.</title>
        <authorList>
            <consortium name="DOE Joint Genome Institute"/>
            <person name="Mondo S.J."/>
            <person name="Dannebaum R.O."/>
            <person name="Kuo R.C."/>
            <person name="Labutti K."/>
            <person name="Haridas S."/>
            <person name="Kuo A."/>
            <person name="Salamov A."/>
            <person name="Ahrendt S.R."/>
            <person name="Lipzen A."/>
            <person name="Sullivan W."/>
            <person name="Andreopoulos W.B."/>
            <person name="Clum A."/>
            <person name="Lindquist E."/>
            <person name="Daum C."/>
            <person name="Ramamoorthy G.K."/>
            <person name="Gryganskyi A."/>
            <person name="Culley D."/>
            <person name="Magnuson J.K."/>
            <person name="James T.Y."/>
            <person name="O'Malley M.A."/>
            <person name="Stajich J.E."/>
            <person name="Spatafora J.W."/>
            <person name="Visel A."/>
            <person name="Grigoriev I.V."/>
        </authorList>
    </citation>
    <scope>NUCLEOTIDE SEQUENCE [LARGE SCALE GENOMIC DNA]</scope>
    <source>
        <strain evidence="2 3">CBS 115471</strain>
    </source>
</reference>
<feature type="region of interest" description="Disordered" evidence="1">
    <location>
        <begin position="1"/>
        <end position="29"/>
    </location>
</feature>
<gene>
    <name evidence="2" type="ORF">BCR34DRAFT_481652</name>
</gene>
<dbReference type="OrthoDB" id="5404323at2759"/>
<dbReference type="STRING" id="1231657.A0A1Y1ZS65"/>
<feature type="compositionally biased region" description="Polar residues" evidence="1">
    <location>
        <begin position="72"/>
        <end position="82"/>
    </location>
</feature>
<evidence type="ECO:0000313" key="2">
    <source>
        <dbReference type="EMBL" id="ORY13091.1"/>
    </source>
</evidence>
<evidence type="ECO:0000313" key="3">
    <source>
        <dbReference type="Proteomes" id="UP000193144"/>
    </source>
</evidence>
<dbReference type="AlphaFoldDB" id="A0A1Y1ZS65"/>
<protein>
    <submittedName>
        <fullName evidence="2">Uncharacterized protein</fullName>
    </submittedName>
</protein>
<accession>A0A1Y1ZS65</accession>
<feature type="compositionally biased region" description="Polar residues" evidence="1">
    <location>
        <begin position="568"/>
        <end position="581"/>
    </location>
</feature>
<proteinExistence type="predicted"/>
<organism evidence="2 3">
    <name type="scientific">Clohesyomyces aquaticus</name>
    <dbReference type="NCBI Taxonomy" id="1231657"/>
    <lineage>
        <taxon>Eukaryota</taxon>
        <taxon>Fungi</taxon>
        <taxon>Dikarya</taxon>
        <taxon>Ascomycota</taxon>
        <taxon>Pezizomycotina</taxon>
        <taxon>Dothideomycetes</taxon>
        <taxon>Pleosporomycetidae</taxon>
        <taxon>Pleosporales</taxon>
        <taxon>Lindgomycetaceae</taxon>
        <taxon>Clohesyomyces</taxon>
    </lineage>
</organism>